<evidence type="ECO:0000313" key="5">
    <source>
        <dbReference type="Proteomes" id="UP000198727"/>
    </source>
</evidence>
<evidence type="ECO:0000259" key="3">
    <source>
        <dbReference type="PROSITE" id="PS00624"/>
    </source>
</evidence>
<keyword evidence="5" id="KW-1185">Reference proteome</keyword>
<dbReference type="Gene3D" id="3.30.410.40">
    <property type="match status" value="1"/>
</dbReference>
<dbReference type="InterPro" id="IPR007867">
    <property type="entry name" value="GMC_OxRtase_C"/>
</dbReference>
<dbReference type="RefSeq" id="WP_092534989.1">
    <property type="nucleotide sequence ID" value="NZ_FOWW01000010.1"/>
</dbReference>
<dbReference type="OrthoDB" id="9785276at2"/>
<accession>A0A1I5ZW66</accession>
<feature type="binding site" evidence="2">
    <location>
        <position position="83"/>
    </location>
    <ligand>
        <name>FAD</name>
        <dbReference type="ChEBI" id="CHEBI:57692"/>
    </ligand>
</feature>
<dbReference type="InterPro" id="IPR012132">
    <property type="entry name" value="GMC_OxRdtase"/>
</dbReference>
<dbReference type="PANTHER" id="PTHR11552:SF152">
    <property type="entry name" value="OXIDASE (CODA), PUTATIVE (AFU_ORTHOLOGUE AFUA_8G04090)-RELATED"/>
    <property type="match status" value="1"/>
</dbReference>
<dbReference type="EMBL" id="FOWW01000010">
    <property type="protein sequence ID" value="SFQ60701.1"/>
    <property type="molecule type" value="Genomic_DNA"/>
</dbReference>
<dbReference type="SUPFAM" id="SSF51905">
    <property type="entry name" value="FAD/NAD(P)-binding domain"/>
    <property type="match status" value="1"/>
</dbReference>
<reference evidence="5" key="1">
    <citation type="submission" date="2016-10" db="EMBL/GenBank/DDBJ databases">
        <authorList>
            <person name="Varghese N."/>
            <person name="Submissions S."/>
        </authorList>
    </citation>
    <scope>NUCLEOTIDE SEQUENCE [LARGE SCALE GENOMIC DNA]</scope>
    <source>
        <strain evidence="5">CGMCC 4.5579</strain>
    </source>
</reference>
<comment type="cofactor">
    <cofactor evidence="2">
        <name>FAD</name>
        <dbReference type="ChEBI" id="CHEBI:57692"/>
    </cofactor>
</comment>
<dbReference type="SUPFAM" id="SSF54373">
    <property type="entry name" value="FAD-linked reductases, C-terminal domain"/>
    <property type="match status" value="1"/>
</dbReference>
<dbReference type="InterPro" id="IPR000172">
    <property type="entry name" value="GMC_OxRdtase_N"/>
</dbReference>
<sequence>MTREFDYVVVGGGTAGSVVAARLSEDPDVSVCLLEAGPSDVDDKAVLELDRWMALLESGYDWDYPVEPQESGNSFLRHARAKVLGGCSSHNSCIAFWAPAEDLDEWAALGLPGWSAADVFPLYRRLENNDGPGEHHGRSGPVRIRTVPGTDPAGTALLRACEQAGIPRTEFNAGKTVVRGASWFQINAREDGVRASASVSYLHPVLGRRPNLEVRTGVRAKRLTFDGRRCTGVEVLTEDLLHSEEVRARREVVVSAGAIDSPKLLMLSGIGPAEHLREVGVDVLVDAPGVGENLQDHPEGLVQWEAKRPMVTVSTQWWEIGIFTTTEDGLDRPDLMFHYGSVPFDLNTLRHGYPTTENGFCLTPNVTRARSTGTVRLRTRDFRDKPRVDPRYFTHPHDIRVMTHGIRLAREIVAQPAMAEWAGPELAPGVDTRGDDEIADYIRKTHNTVYHPSSTIKMGPDGDRMAPLDARLRVRGVDGLRVADGSVMPFLVTVNPCITTMAIGEKCADLLREDAGVSRG</sequence>
<feature type="domain" description="Glucose-methanol-choline oxidoreductase N-terminal" evidence="3">
    <location>
        <begin position="257"/>
        <end position="271"/>
    </location>
</feature>
<dbReference type="AlphaFoldDB" id="A0A1I5ZW66"/>
<evidence type="ECO:0000256" key="2">
    <source>
        <dbReference type="PIRSR" id="PIRSR000137-2"/>
    </source>
</evidence>
<dbReference type="InterPro" id="IPR036188">
    <property type="entry name" value="FAD/NAD-bd_sf"/>
</dbReference>
<organism evidence="4 5">
    <name type="scientific">Amycolatopsis arida</name>
    <dbReference type="NCBI Taxonomy" id="587909"/>
    <lineage>
        <taxon>Bacteria</taxon>
        <taxon>Bacillati</taxon>
        <taxon>Actinomycetota</taxon>
        <taxon>Actinomycetes</taxon>
        <taxon>Pseudonocardiales</taxon>
        <taxon>Pseudonocardiaceae</taxon>
        <taxon>Amycolatopsis</taxon>
    </lineage>
</organism>
<comment type="similarity">
    <text evidence="1">Belongs to the GMC oxidoreductase family.</text>
</comment>
<dbReference type="PROSITE" id="PS00624">
    <property type="entry name" value="GMC_OXRED_2"/>
    <property type="match status" value="1"/>
</dbReference>
<dbReference type="Proteomes" id="UP000198727">
    <property type="component" value="Unassembled WGS sequence"/>
</dbReference>
<dbReference type="Pfam" id="PF05199">
    <property type="entry name" value="GMC_oxred_C"/>
    <property type="match status" value="1"/>
</dbReference>
<protein>
    <submittedName>
        <fullName evidence="4">Choline dehydrogenase</fullName>
    </submittedName>
</protein>
<evidence type="ECO:0000313" key="4">
    <source>
        <dbReference type="EMBL" id="SFQ60701.1"/>
    </source>
</evidence>
<dbReference type="PANTHER" id="PTHR11552">
    <property type="entry name" value="GLUCOSE-METHANOL-CHOLINE GMC OXIDOREDUCTASE"/>
    <property type="match status" value="1"/>
</dbReference>
<dbReference type="PIRSF" id="PIRSF000137">
    <property type="entry name" value="Alcohol_oxidase"/>
    <property type="match status" value="1"/>
</dbReference>
<keyword evidence="2" id="KW-0274">FAD</keyword>
<keyword evidence="2" id="KW-0285">Flavoprotein</keyword>
<dbReference type="GO" id="GO:0016614">
    <property type="term" value="F:oxidoreductase activity, acting on CH-OH group of donors"/>
    <property type="evidence" value="ECO:0007669"/>
    <property type="project" value="InterPro"/>
</dbReference>
<evidence type="ECO:0000256" key="1">
    <source>
        <dbReference type="ARBA" id="ARBA00010790"/>
    </source>
</evidence>
<proteinExistence type="inferred from homology"/>
<gene>
    <name evidence="4" type="ORF">SAMN05421810_110179</name>
</gene>
<dbReference type="Gene3D" id="3.50.50.60">
    <property type="entry name" value="FAD/NAD(P)-binding domain"/>
    <property type="match status" value="1"/>
</dbReference>
<dbReference type="Pfam" id="PF00732">
    <property type="entry name" value="GMC_oxred_N"/>
    <property type="match status" value="1"/>
</dbReference>
<name>A0A1I5ZW66_9PSEU</name>
<dbReference type="STRING" id="587909.SAMN05421810_110179"/>
<feature type="binding site" evidence="2">
    <location>
        <position position="485"/>
    </location>
    <ligand>
        <name>FAD</name>
        <dbReference type="ChEBI" id="CHEBI:57692"/>
    </ligand>
</feature>
<dbReference type="GO" id="GO:0050660">
    <property type="term" value="F:flavin adenine dinucleotide binding"/>
    <property type="evidence" value="ECO:0007669"/>
    <property type="project" value="InterPro"/>
</dbReference>